<comment type="subcellular location">
    <subcellularLocation>
        <location evidence="1">Cell membrane</location>
        <topology evidence="1">Multi-pass membrane protein</topology>
    </subcellularLocation>
    <subcellularLocation>
        <location evidence="8">Membrane</location>
        <topology evidence="8">Multi-pass membrane protein</topology>
    </subcellularLocation>
</comment>
<dbReference type="InterPro" id="IPR004488">
    <property type="entry name" value="Mg/Co-transport_prot_CorA"/>
</dbReference>
<sequence length="372" mass="43283">MKLKKKAEHDGRSMVIPAKKVNRNLSGKVGQPAGTLYHTGRQKTERPVITVFGYDEKRFFYRNVTTLQECEQYKEQFKVLWVNIDGLHEVQVIEEAGQLFGIHPLTMEDILHTVQRPKIEEFDAYLFLVLKALELDAGSGNVAEEQISMVIGSNYVLSFQEKPGDMFDATRDRIRNEGTAIRKRGADYLAYTLIDAVVDHYFTILEHFESRIEQLDTNLSETVGHDMFQAMYSLKKDLIHLRKSIWPLREIINSLSREQYRTLDGALIHPFFRDVYDNIILIIESVESYRDIVIGMHDTWLAVVNNRMNEIMKVLTIIATVFMPLSFIAGVYGMNFHYMPELEWHWGYFSVLGGMAVIFAGMMRYFHTKRWF</sequence>
<keyword evidence="8" id="KW-0406">Ion transport</keyword>
<keyword evidence="4 8" id="KW-1003">Cell membrane</keyword>
<gene>
    <name evidence="8" type="primary">corA</name>
    <name evidence="9" type="ordered locus">Clim_1725</name>
</gene>
<keyword evidence="8" id="KW-0460">Magnesium</keyword>
<protein>
    <recommendedName>
        <fullName evidence="8">Magnesium transport protein CorA</fullName>
    </recommendedName>
</protein>
<dbReference type="InterPro" id="IPR045863">
    <property type="entry name" value="CorA_TM1_TM2"/>
</dbReference>
<evidence type="ECO:0000313" key="9">
    <source>
        <dbReference type="EMBL" id="ACD90766.1"/>
    </source>
</evidence>
<evidence type="ECO:0000256" key="7">
    <source>
        <dbReference type="ARBA" id="ARBA00023136"/>
    </source>
</evidence>
<dbReference type="PANTHER" id="PTHR46494:SF1">
    <property type="entry name" value="CORA FAMILY METAL ION TRANSPORTER (EUROFUNG)"/>
    <property type="match status" value="1"/>
</dbReference>
<reference evidence="9 10" key="1">
    <citation type="submission" date="2008-05" db="EMBL/GenBank/DDBJ databases">
        <title>Complete sequence of Chlorobium limicola DSM 245.</title>
        <authorList>
            <consortium name="US DOE Joint Genome Institute"/>
            <person name="Lucas S."/>
            <person name="Copeland A."/>
            <person name="Lapidus A."/>
            <person name="Glavina del Rio T."/>
            <person name="Dalin E."/>
            <person name="Tice H."/>
            <person name="Bruce D."/>
            <person name="Goodwin L."/>
            <person name="Pitluck S."/>
            <person name="Schmutz J."/>
            <person name="Larimer F."/>
            <person name="Land M."/>
            <person name="Hauser L."/>
            <person name="Kyrpides N."/>
            <person name="Ovchinnikova G."/>
            <person name="Zhao F."/>
            <person name="Li T."/>
            <person name="Liu Z."/>
            <person name="Overmann J."/>
            <person name="Bryant D.A."/>
            <person name="Richardson P."/>
        </authorList>
    </citation>
    <scope>NUCLEOTIDE SEQUENCE [LARGE SCALE GENOMIC DNA]</scope>
    <source>
        <strain evidence="10">DSM 245 / NBRC 103803 / 6330</strain>
    </source>
</reference>
<keyword evidence="6 8" id="KW-1133">Transmembrane helix</keyword>
<dbReference type="HOGENOM" id="CLU_007127_0_0_10"/>
<evidence type="ECO:0000256" key="2">
    <source>
        <dbReference type="ARBA" id="ARBA00009765"/>
    </source>
</evidence>
<dbReference type="NCBIfam" id="TIGR00383">
    <property type="entry name" value="corA"/>
    <property type="match status" value="1"/>
</dbReference>
<feature type="transmembrane region" description="Helical" evidence="8">
    <location>
        <begin position="346"/>
        <end position="366"/>
    </location>
</feature>
<comment type="similarity">
    <text evidence="2 8">Belongs to the CorA metal ion transporter (MIT) (TC 1.A.35) family.</text>
</comment>
<dbReference type="PANTHER" id="PTHR46494">
    <property type="entry name" value="CORA FAMILY METAL ION TRANSPORTER (EUROFUNG)"/>
    <property type="match status" value="1"/>
</dbReference>
<name>B3EEF6_CHLL2</name>
<keyword evidence="3 8" id="KW-0813">Transport</keyword>
<dbReference type="GO" id="GO:0005886">
    <property type="term" value="C:plasma membrane"/>
    <property type="evidence" value="ECO:0007669"/>
    <property type="project" value="UniProtKB-SubCell"/>
</dbReference>
<dbReference type="KEGG" id="cli:Clim_1725"/>
<dbReference type="AlphaFoldDB" id="B3EEF6"/>
<evidence type="ECO:0000256" key="8">
    <source>
        <dbReference type="RuleBase" id="RU362010"/>
    </source>
</evidence>
<dbReference type="EMBL" id="CP001097">
    <property type="protein sequence ID" value="ACD90766.1"/>
    <property type="molecule type" value="Genomic_DNA"/>
</dbReference>
<comment type="function">
    <text evidence="8">Mediates influx of magnesium ions.</text>
</comment>
<evidence type="ECO:0000256" key="6">
    <source>
        <dbReference type="ARBA" id="ARBA00022989"/>
    </source>
</evidence>
<dbReference type="GO" id="GO:0050897">
    <property type="term" value="F:cobalt ion binding"/>
    <property type="evidence" value="ECO:0007669"/>
    <property type="project" value="TreeGrafter"/>
</dbReference>
<dbReference type="Proteomes" id="UP000008841">
    <property type="component" value="Chromosome"/>
</dbReference>
<dbReference type="FunFam" id="1.20.58.340:FF:000012">
    <property type="entry name" value="Magnesium transport protein CorA"/>
    <property type="match status" value="1"/>
</dbReference>
<dbReference type="SUPFAM" id="SSF143865">
    <property type="entry name" value="CorA soluble domain-like"/>
    <property type="match status" value="1"/>
</dbReference>
<keyword evidence="5 8" id="KW-0812">Transmembrane</keyword>
<dbReference type="CDD" id="cd12828">
    <property type="entry name" value="TmCorA-like_1"/>
    <property type="match status" value="1"/>
</dbReference>
<evidence type="ECO:0000313" key="10">
    <source>
        <dbReference type="Proteomes" id="UP000008841"/>
    </source>
</evidence>
<proteinExistence type="inferred from homology"/>
<dbReference type="eggNOG" id="COG0598">
    <property type="taxonomic scope" value="Bacteria"/>
</dbReference>
<dbReference type="Gene3D" id="3.30.460.20">
    <property type="entry name" value="CorA soluble domain-like"/>
    <property type="match status" value="1"/>
</dbReference>
<dbReference type="InterPro" id="IPR002523">
    <property type="entry name" value="MgTranspt_CorA/ZnTranspt_ZntB"/>
</dbReference>
<dbReference type="GO" id="GO:0015095">
    <property type="term" value="F:magnesium ion transmembrane transporter activity"/>
    <property type="evidence" value="ECO:0007669"/>
    <property type="project" value="UniProtKB-UniRule"/>
</dbReference>
<evidence type="ECO:0000256" key="1">
    <source>
        <dbReference type="ARBA" id="ARBA00004651"/>
    </source>
</evidence>
<dbReference type="GO" id="GO:0015087">
    <property type="term" value="F:cobalt ion transmembrane transporter activity"/>
    <property type="evidence" value="ECO:0007669"/>
    <property type="project" value="UniProtKB-UniRule"/>
</dbReference>
<dbReference type="OrthoDB" id="9803416at2"/>
<evidence type="ECO:0000256" key="4">
    <source>
        <dbReference type="ARBA" id="ARBA00022475"/>
    </source>
</evidence>
<evidence type="ECO:0000256" key="3">
    <source>
        <dbReference type="ARBA" id="ARBA00022448"/>
    </source>
</evidence>
<dbReference type="GO" id="GO:0000287">
    <property type="term" value="F:magnesium ion binding"/>
    <property type="evidence" value="ECO:0007669"/>
    <property type="project" value="TreeGrafter"/>
</dbReference>
<dbReference type="Gene3D" id="1.20.58.340">
    <property type="entry name" value="Magnesium transport protein CorA, transmembrane region"/>
    <property type="match status" value="2"/>
</dbReference>
<dbReference type="RefSeq" id="WP_012466639.1">
    <property type="nucleotide sequence ID" value="NC_010803.1"/>
</dbReference>
<keyword evidence="7 8" id="KW-0472">Membrane</keyword>
<dbReference type="SUPFAM" id="SSF144083">
    <property type="entry name" value="Magnesium transport protein CorA, transmembrane region"/>
    <property type="match status" value="1"/>
</dbReference>
<dbReference type="InterPro" id="IPR045861">
    <property type="entry name" value="CorA_cytoplasmic_dom"/>
</dbReference>
<dbReference type="Pfam" id="PF01544">
    <property type="entry name" value="CorA"/>
    <property type="match status" value="1"/>
</dbReference>
<feature type="transmembrane region" description="Helical" evidence="8">
    <location>
        <begin position="314"/>
        <end position="334"/>
    </location>
</feature>
<accession>B3EEF6</accession>
<organism evidence="9 10">
    <name type="scientific">Chlorobium limicola (strain DSM 245 / NBRC 103803 / 6330)</name>
    <dbReference type="NCBI Taxonomy" id="290315"/>
    <lineage>
        <taxon>Bacteria</taxon>
        <taxon>Pseudomonadati</taxon>
        <taxon>Chlorobiota</taxon>
        <taxon>Chlorobiia</taxon>
        <taxon>Chlorobiales</taxon>
        <taxon>Chlorobiaceae</taxon>
        <taxon>Chlorobium/Pelodictyon group</taxon>
        <taxon>Chlorobium</taxon>
    </lineage>
</organism>
<evidence type="ECO:0000256" key="5">
    <source>
        <dbReference type="ARBA" id="ARBA00022692"/>
    </source>
</evidence>